<dbReference type="PANTHER" id="PTHR45138">
    <property type="entry name" value="REGULATORY COMPONENTS OF SENSORY TRANSDUCTION SYSTEM"/>
    <property type="match status" value="1"/>
</dbReference>
<keyword evidence="3" id="KW-0812">Transmembrane</keyword>
<evidence type="ECO:0000256" key="3">
    <source>
        <dbReference type="SAM" id="Phobius"/>
    </source>
</evidence>
<evidence type="ECO:0000256" key="2">
    <source>
        <dbReference type="ARBA" id="ARBA00034247"/>
    </source>
</evidence>
<feature type="domain" description="GGDEF" evidence="5">
    <location>
        <begin position="412"/>
        <end position="545"/>
    </location>
</feature>
<comment type="catalytic activity">
    <reaction evidence="2">
        <text>2 GTP = 3',3'-c-di-GMP + 2 diphosphate</text>
        <dbReference type="Rhea" id="RHEA:24898"/>
        <dbReference type="ChEBI" id="CHEBI:33019"/>
        <dbReference type="ChEBI" id="CHEBI:37565"/>
        <dbReference type="ChEBI" id="CHEBI:58805"/>
        <dbReference type="EC" id="2.7.7.65"/>
    </reaction>
</comment>
<feature type="transmembrane region" description="Helical" evidence="3">
    <location>
        <begin position="190"/>
        <end position="211"/>
    </location>
</feature>
<feature type="transmembrane region" description="Helical" evidence="3">
    <location>
        <begin position="313"/>
        <end position="333"/>
    </location>
</feature>
<accession>A0A345YCI3</accession>
<dbReference type="PROSITE" id="PS50887">
    <property type="entry name" value="GGDEF"/>
    <property type="match status" value="1"/>
</dbReference>
<dbReference type="InterPro" id="IPR011623">
    <property type="entry name" value="7TMR_DISM_rcpt_extracell_dom1"/>
</dbReference>
<evidence type="ECO:0000256" key="1">
    <source>
        <dbReference type="ARBA" id="ARBA00012528"/>
    </source>
</evidence>
<dbReference type="Gene3D" id="3.30.70.270">
    <property type="match status" value="1"/>
</dbReference>
<keyword evidence="3" id="KW-0472">Membrane</keyword>
<dbReference type="PANTHER" id="PTHR45138:SF9">
    <property type="entry name" value="DIGUANYLATE CYCLASE DGCM-RELATED"/>
    <property type="match status" value="1"/>
</dbReference>
<feature type="signal peptide" evidence="4">
    <location>
        <begin position="1"/>
        <end position="24"/>
    </location>
</feature>
<feature type="chain" id="PRO_5016765037" description="diguanylate cyclase" evidence="4">
    <location>
        <begin position="25"/>
        <end position="567"/>
    </location>
</feature>
<dbReference type="EC" id="2.7.7.65" evidence="1"/>
<dbReference type="Pfam" id="PF07695">
    <property type="entry name" value="7TMR-DISM_7TM"/>
    <property type="match status" value="1"/>
</dbReference>
<dbReference type="SMART" id="SM00267">
    <property type="entry name" value="GGDEF"/>
    <property type="match status" value="1"/>
</dbReference>
<feature type="transmembrane region" description="Helical" evidence="3">
    <location>
        <begin position="345"/>
        <end position="365"/>
    </location>
</feature>
<dbReference type="EMBL" id="CP031357">
    <property type="protein sequence ID" value="AXK41635.1"/>
    <property type="molecule type" value="Genomic_DNA"/>
</dbReference>
<gene>
    <name evidence="6" type="ORF">DVR09_04185</name>
</gene>
<feature type="transmembrane region" description="Helical" evidence="3">
    <location>
        <begin position="161"/>
        <end position="183"/>
    </location>
</feature>
<evidence type="ECO:0000256" key="4">
    <source>
        <dbReference type="SAM" id="SignalP"/>
    </source>
</evidence>
<dbReference type="GO" id="GO:0052621">
    <property type="term" value="F:diguanylate cyclase activity"/>
    <property type="evidence" value="ECO:0007669"/>
    <property type="project" value="UniProtKB-EC"/>
</dbReference>
<dbReference type="Proteomes" id="UP000254508">
    <property type="component" value="Chromosome"/>
</dbReference>
<sequence>MRPLLILFLFAISLAAPTSASVQAGVENCIAALPVAKGAPGAEAFAQDWRCDGETVSLDNERIFLRIDAGPTHGGTRFVTAQRGVFERIHVVTRDTDGRIRSRSWKIDDLAPVVGTDLFKLPTPPGRDVVVAIDRLGDPRVVTTTRLVDRDPAAEPGLDNLVLLIAALAGMLVMPLIFGMAVYQVLRQKFVFWHFATATTLLATVLINSGLLSKIAGVPMGLLVRMALADTGFTVAATLIFATHFVERDAVPPRLRKMAIIFAGWALFISVANAVFPLAAPNWQFQAYHMGFVPILAFLVVYLATAARRGSRYVWYLIVGLAPLMLLGGWRLLGQLSPIGAQYDTTLFFYIGCVFEEVAVTLGVADRLLTLRRERDLAIVRADELDEVSRHDSLTGLLNRRALDDKSEPIVGSSAIAILDIDYFKAINDTYGHIVGDRVLCALADVLRTEPQTRAIRLGGEEFLIQTTHRRPEKQLADLRQAVAKAIASDVPEIEWQVTCSMGVIILAGIDANSELDYETLYSRCDVLLYRAKDEGRDRMVVERLAYFERTESSAIVRKPRAPKDAA</sequence>
<dbReference type="InterPro" id="IPR000160">
    <property type="entry name" value="GGDEF_dom"/>
</dbReference>
<protein>
    <recommendedName>
        <fullName evidence="1">diguanylate cyclase</fullName>
        <ecNumber evidence="1">2.7.7.65</ecNumber>
    </recommendedName>
</protein>
<name>A0A345YCI3_9SPHN</name>
<keyword evidence="4" id="KW-0732">Signal</keyword>
<dbReference type="OrthoDB" id="9759607at2"/>
<dbReference type="InterPro" id="IPR043128">
    <property type="entry name" value="Rev_trsase/Diguanyl_cyclase"/>
</dbReference>
<reference evidence="7" key="1">
    <citation type="submission" date="2018-07" db="EMBL/GenBank/DDBJ databases">
        <title>Genome sequence of Erythrobacter strain YH-07, an antagonistic bacterium isolated from Yellow Sea.</title>
        <authorList>
            <person name="Tang T."/>
            <person name="Liu Q."/>
            <person name="Sun X."/>
        </authorList>
    </citation>
    <scope>NUCLEOTIDE SEQUENCE [LARGE SCALE GENOMIC DNA]</scope>
    <source>
        <strain evidence="7">YH-07</strain>
    </source>
</reference>
<dbReference type="RefSeq" id="WP_115415822.1">
    <property type="nucleotide sequence ID" value="NZ_CP031357.1"/>
</dbReference>
<feature type="transmembrane region" description="Helical" evidence="3">
    <location>
        <begin position="258"/>
        <end position="280"/>
    </location>
</feature>
<dbReference type="InterPro" id="IPR029787">
    <property type="entry name" value="Nucleotide_cyclase"/>
</dbReference>
<evidence type="ECO:0000259" key="5">
    <source>
        <dbReference type="PROSITE" id="PS50887"/>
    </source>
</evidence>
<keyword evidence="3" id="KW-1133">Transmembrane helix</keyword>
<dbReference type="AlphaFoldDB" id="A0A345YCI3"/>
<dbReference type="CDD" id="cd01949">
    <property type="entry name" value="GGDEF"/>
    <property type="match status" value="1"/>
</dbReference>
<dbReference type="InterPro" id="IPR050469">
    <property type="entry name" value="Diguanylate_Cyclase"/>
</dbReference>
<organism evidence="6 7">
    <name type="scientific">Erythrobacter aureus</name>
    <dbReference type="NCBI Taxonomy" id="2182384"/>
    <lineage>
        <taxon>Bacteria</taxon>
        <taxon>Pseudomonadati</taxon>
        <taxon>Pseudomonadota</taxon>
        <taxon>Alphaproteobacteria</taxon>
        <taxon>Sphingomonadales</taxon>
        <taxon>Erythrobacteraceae</taxon>
        <taxon>Erythrobacter/Porphyrobacter group</taxon>
        <taxon>Erythrobacter</taxon>
    </lineage>
</organism>
<keyword evidence="7" id="KW-1185">Reference proteome</keyword>
<evidence type="ECO:0000313" key="6">
    <source>
        <dbReference type="EMBL" id="AXK41635.1"/>
    </source>
</evidence>
<dbReference type="SUPFAM" id="SSF55073">
    <property type="entry name" value="Nucleotide cyclase"/>
    <property type="match status" value="1"/>
</dbReference>
<evidence type="ECO:0000313" key="7">
    <source>
        <dbReference type="Proteomes" id="UP000254508"/>
    </source>
</evidence>
<dbReference type="KEGG" id="err:DVR09_04185"/>
<proteinExistence type="predicted"/>
<dbReference type="NCBIfam" id="TIGR00254">
    <property type="entry name" value="GGDEF"/>
    <property type="match status" value="1"/>
</dbReference>
<dbReference type="Pfam" id="PF00990">
    <property type="entry name" value="GGDEF"/>
    <property type="match status" value="1"/>
</dbReference>
<feature type="transmembrane region" description="Helical" evidence="3">
    <location>
        <begin position="223"/>
        <end position="246"/>
    </location>
</feature>
<feature type="transmembrane region" description="Helical" evidence="3">
    <location>
        <begin position="286"/>
        <end position="306"/>
    </location>
</feature>